<dbReference type="AlphaFoldDB" id="A0A932CPF1"/>
<comment type="caution">
    <text evidence="3">The sequence shown here is derived from an EMBL/GenBank/DDBJ whole genome shotgun (WGS) entry which is preliminary data.</text>
</comment>
<dbReference type="InterPro" id="IPR019734">
    <property type="entry name" value="TPR_rpt"/>
</dbReference>
<dbReference type="PRINTS" id="PR00381">
    <property type="entry name" value="KINESINLIGHT"/>
</dbReference>
<gene>
    <name evidence="3" type="ORF">HYY20_09335</name>
</gene>
<accession>A0A932CPF1</accession>
<dbReference type="InterPro" id="IPR011990">
    <property type="entry name" value="TPR-like_helical_dom_sf"/>
</dbReference>
<dbReference type="InterPro" id="IPR000157">
    <property type="entry name" value="TIR_dom"/>
</dbReference>
<dbReference type="SUPFAM" id="SSF52200">
    <property type="entry name" value="Toll/Interleukin receptor TIR domain"/>
    <property type="match status" value="1"/>
</dbReference>
<dbReference type="SUPFAM" id="SSF48452">
    <property type="entry name" value="TPR-like"/>
    <property type="match status" value="2"/>
</dbReference>
<evidence type="ECO:0000313" key="3">
    <source>
        <dbReference type="EMBL" id="MBI2877070.1"/>
    </source>
</evidence>
<dbReference type="PANTHER" id="PTHR46082">
    <property type="entry name" value="ATP/GTP-BINDING PROTEIN-RELATED"/>
    <property type="match status" value="1"/>
</dbReference>
<dbReference type="Proteomes" id="UP000769766">
    <property type="component" value="Unassembled WGS sequence"/>
</dbReference>
<sequence length="813" mass="89257">MKNFFISYNSADRSWAEWIAWQLEEEGYTTVLQAWDFRPGANFVLEMQQAAEEAERTIAVLSPDYLAALYTQPEWAAAFVQDPTGKKGTLLPVRVRECEPKGLLRSMVYIDLVGQQDEATARDVLLRGIHRERAKPTVPPTFPGTAPRSVAERPRFPGALPSIWNVPHHRNPNFTGRETLLADLRTALISGEPAALIQAISGLGGVGKTQLAVEYAYRHTADYVLVWWVRAEEPATRAADYAGLARELDLPQKDAMDQRVVTEAVRRWLGQNPGWLLVFDNAPDPKDLRPYLPQGCAGHLLVTSRNPNWRGIAKPLPVKFLTQAEAVEFLLKRTGQIDAAAAAALAKALGYLPLALEQAGAYMEATGRSLSDYLEIFREHSQELLGPDYPPATDYPDTVATTWEISFQQVQRESPAGADLLNLCAFLAPEDIPRNVLREGAQHLPESLSAAVADSLAFDKMIQALRRYSLVEATGDALSVHRLVHTVARNRMAEDARRTWAEAAVQLVNGAFTFDRNDVRTWPTSSHLLSHALATAGHAEILRLASEATGELLNNTGLYLRERAESTEAKAALERALTIGEATYGPNHPTVAIRFNNLGDTLRALGNLAEARTHFERALAINEAAYGPNHPETATAICNLGNIFRDIEDFEGARGHYERALAIDEAAYGPNHPAVATDVNNLGLVLQDLGDLKGARAHFERALAIDEAVYGPSHPNIATYVNNLGSVLQNLGDLEGARTHYERALAINEAAYGPNYPYVASIVNNLGSVFRALGDLGRARVHYERALQIFRELLGADHPSTLTVRSNLDSLGA</sequence>
<evidence type="ECO:0000256" key="1">
    <source>
        <dbReference type="PROSITE-ProRule" id="PRU00339"/>
    </source>
</evidence>
<dbReference type="NCBIfam" id="NF040586">
    <property type="entry name" value="FxSxx_TPR"/>
    <property type="match status" value="1"/>
</dbReference>
<organism evidence="3 4">
    <name type="scientific">Tectimicrobiota bacterium</name>
    <dbReference type="NCBI Taxonomy" id="2528274"/>
    <lineage>
        <taxon>Bacteria</taxon>
        <taxon>Pseudomonadati</taxon>
        <taxon>Nitrospinota/Tectimicrobiota group</taxon>
        <taxon>Candidatus Tectimicrobiota</taxon>
    </lineage>
</organism>
<reference evidence="3" key="1">
    <citation type="submission" date="2020-07" db="EMBL/GenBank/DDBJ databases">
        <title>Huge and variable diversity of episymbiotic CPR bacteria and DPANN archaea in groundwater ecosystems.</title>
        <authorList>
            <person name="He C.Y."/>
            <person name="Keren R."/>
            <person name="Whittaker M."/>
            <person name="Farag I.F."/>
            <person name="Doudna J."/>
            <person name="Cate J.H.D."/>
            <person name="Banfield J.F."/>
        </authorList>
    </citation>
    <scope>NUCLEOTIDE SEQUENCE</scope>
    <source>
        <strain evidence="3">NC_groundwater_672_Ag_B-0.1um_62_36</strain>
    </source>
</reference>
<dbReference type="InterPro" id="IPR053137">
    <property type="entry name" value="NLR-like"/>
</dbReference>
<dbReference type="Pfam" id="PF13424">
    <property type="entry name" value="TPR_12"/>
    <property type="match status" value="2"/>
</dbReference>
<dbReference type="PANTHER" id="PTHR46082:SF6">
    <property type="entry name" value="AAA+ ATPASE DOMAIN-CONTAINING PROTEIN-RELATED"/>
    <property type="match status" value="1"/>
</dbReference>
<name>A0A932CPF1_UNCTE</name>
<dbReference type="PROSITE" id="PS50104">
    <property type="entry name" value="TIR"/>
    <property type="match status" value="1"/>
</dbReference>
<dbReference type="Gene3D" id="3.40.50.300">
    <property type="entry name" value="P-loop containing nucleotide triphosphate hydrolases"/>
    <property type="match status" value="1"/>
</dbReference>
<dbReference type="Gene3D" id="1.25.40.10">
    <property type="entry name" value="Tetratricopeptide repeat domain"/>
    <property type="match status" value="3"/>
</dbReference>
<feature type="repeat" description="TPR" evidence="1">
    <location>
        <begin position="676"/>
        <end position="709"/>
    </location>
</feature>
<dbReference type="InterPro" id="IPR056681">
    <property type="entry name" value="DUF7779"/>
</dbReference>
<dbReference type="EMBL" id="JACPRF010000281">
    <property type="protein sequence ID" value="MBI2877070.1"/>
    <property type="molecule type" value="Genomic_DNA"/>
</dbReference>
<feature type="domain" description="TIR" evidence="2">
    <location>
        <begin position="1"/>
        <end position="128"/>
    </location>
</feature>
<keyword evidence="1" id="KW-0802">TPR repeat</keyword>
<feature type="repeat" description="TPR" evidence="1">
    <location>
        <begin position="634"/>
        <end position="667"/>
    </location>
</feature>
<dbReference type="Gene3D" id="3.40.50.10140">
    <property type="entry name" value="Toll/interleukin-1 receptor homology (TIR) domain"/>
    <property type="match status" value="1"/>
</dbReference>
<dbReference type="SMART" id="SM00028">
    <property type="entry name" value="TPR"/>
    <property type="match status" value="6"/>
</dbReference>
<evidence type="ECO:0000259" key="2">
    <source>
        <dbReference type="PROSITE" id="PS50104"/>
    </source>
</evidence>
<dbReference type="InterPro" id="IPR027417">
    <property type="entry name" value="P-loop_NTPase"/>
</dbReference>
<protein>
    <submittedName>
        <fullName evidence="3">Tetratricopeptide repeat protein</fullName>
    </submittedName>
</protein>
<dbReference type="Pfam" id="PF25000">
    <property type="entry name" value="DUF7779"/>
    <property type="match status" value="1"/>
</dbReference>
<dbReference type="Pfam" id="PF13676">
    <property type="entry name" value="TIR_2"/>
    <property type="match status" value="1"/>
</dbReference>
<dbReference type="SUPFAM" id="SSF52540">
    <property type="entry name" value="P-loop containing nucleoside triphosphate hydrolases"/>
    <property type="match status" value="1"/>
</dbReference>
<feature type="repeat" description="TPR" evidence="1">
    <location>
        <begin position="592"/>
        <end position="625"/>
    </location>
</feature>
<dbReference type="PROSITE" id="PS50005">
    <property type="entry name" value="TPR"/>
    <property type="match status" value="5"/>
</dbReference>
<dbReference type="GO" id="GO:0007165">
    <property type="term" value="P:signal transduction"/>
    <property type="evidence" value="ECO:0007669"/>
    <property type="project" value="InterPro"/>
</dbReference>
<feature type="repeat" description="TPR" evidence="1">
    <location>
        <begin position="760"/>
        <end position="793"/>
    </location>
</feature>
<evidence type="ECO:0000313" key="4">
    <source>
        <dbReference type="Proteomes" id="UP000769766"/>
    </source>
</evidence>
<proteinExistence type="predicted"/>
<feature type="repeat" description="TPR" evidence="1">
    <location>
        <begin position="718"/>
        <end position="751"/>
    </location>
</feature>
<dbReference type="InterPro" id="IPR035897">
    <property type="entry name" value="Toll_tir_struct_dom_sf"/>
</dbReference>
<dbReference type="Pfam" id="PF13374">
    <property type="entry name" value="TPR_10"/>
    <property type="match status" value="2"/>
</dbReference>